<dbReference type="HOGENOM" id="CLU_463827_0_0_1"/>
<reference evidence="2 3" key="1">
    <citation type="journal article" date="2012" name="Science">
        <title>The Paleozoic origin of enzymatic lignin decomposition reconstructed from 31 fungal genomes.</title>
        <authorList>
            <person name="Floudas D."/>
            <person name="Binder M."/>
            <person name="Riley R."/>
            <person name="Barry K."/>
            <person name="Blanchette R.A."/>
            <person name="Henrissat B."/>
            <person name="Martinez A.T."/>
            <person name="Otillar R."/>
            <person name="Spatafora J.W."/>
            <person name="Yadav J.S."/>
            <person name="Aerts A."/>
            <person name="Benoit I."/>
            <person name="Boyd A."/>
            <person name="Carlson A."/>
            <person name="Copeland A."/>
            <person name="Coutinho P.M."/>
            <person name="de Vries R.P."/>
            <person name="Ferreira P."/>
            <person name="Findley K."/>
            <person name="Foster B."/>
            <person name="Gaskell J."/>
            <person name="Glotzer D."/>
            <person name="Gorecki P."/>
            <person name="Heitman J."/>
            <person name="Hesse C."/>
            <person name="Hori C."/>
            <person name="Igarashi K."/>
            <person name="Jurgens J.A."/>
            <person name="Kallen N."/>
            <person name="Kersten P."/>
            <person name="Kohler A."/>
            <person name="Kuees U."/>
            <person name="Kumar T.K.A."/>
            <person name="Kuo A."/>
            <person name="LaButti K."/>
            <person name="Larrondo L.F."/>
            <person name="Lindquist E."/>
            <person name="Ling A."/>
            <person name="Lombard V."/>
            <person name="Lucas S."/>
            <person name="Lundell T."/>
            <person name="Martin R."/>
            <person name="McLaughlin D.J."/>
            <person name="Morgenstern I."/>
            <person name="Morin E."/>
            <person name="Murat C."/>
            <person name="Nagy L.G."/>
            <person name="Nolan M."/>
            <person name="Ohm R.A."/>
            <person name="Patyshakuliyeva A."/>
            <person name="Rokas A."/>
            <person name="Ruiz-Duenas F.J."/>
            <person name="Sabat G."/>
            <person name="Salamov A."/>
            <person name="Samejima M."/>
            <person name="Schmutz J."/>
            <person name="Slot J.C."/>
            <person name="St John F."/>
            <person name="Stenlid J."/>
            <person name="Sun H."/>
            <person name="Sun S."/>
            <person name="Syed K."/>
            <person name="Tsang A."/>
            <person name="Wiebenga A."/>
            <person name="Young D."/>
            <person name="Pisabarro A."/>
            <person name="Eastwood D.C."/>
            <person name="Martin F."/>
            <person name="Cullen D."/>
            <person name="Grigoriev I.V."/>
            <person name="Hibbett D.S."/>
        </authorList>
    </citation>
    <scope>NUCLEOTIDE SEQUENCE</scope>
    <source>
        <strain evidence="3">FP-58527</strain>
    </source>
</reference>
<evidence type="ECO:0000313" key="3">
    <source>
        <dbReference type="Proteomes" id="UP000015241"/>
    </source>
</evidence>
<name>S8ED74_FOMSC</name>
<feature type="compositionally biased region" description="Basic and acidic residues" evidence="1">
    <location>
        <begin position="292"/>
        <end position="314"/>
    </location>
</feature>
<feature type="compositionally biased region" description="Gly residues" evidence="1">
    <location>
        <begin position="245"/>
        <end position="264"/>
    </location>
</feature>
<dbReference type="InParanoid" id="S8ED74"/>
<organism evidence="2 3">
    <name type="scientific">Fomitopsis schrenkii</name>
    <name type="common">Brown rot fungus</name>
    <dbReference type="NCBI Taxonomy" id="2126942"/>
    <lineage>
        <taxon>Eukaryota</taxon>
        <taxon>Fungi</taxon>
        <taxon>Dikarya</taxon>
        <taxon>Basidiomycota</taxon>
        <taxon>Agaricomycotina</taxon>
        <taxon>Agaricomycetes</taxon>
        <taxon>Polyporales</taxon>
        <taxon>Fomitopsis</taxon>
    </lineage>
</organism>
<proteinExistence type="predicted"/>
<evidence type="ECO:0000313" key="2">
    <source>
        <dbReference type="EMBL" id="EPT02563.1"/>
    </source>
</evidence>
<dbReference type="AlphaFoldDB" id="S8ED74"/>
<feature type="compositionally biased region" description="Low complexity" evidence="1">
    <location>
        <begin position="352"/>
        <end position="369"/>
    </location>
</feature>
<feature type="region of interest" description="Disordered" evidence="1">
    <location>
        <begin position="487"/>
        <end position="566"/>
    </location>
</feature>
<feature type="compositionally biased region" description="Basic and acidic residues" evidence="1">
    <location>
        <begin position="276"/>
        <end position="285"/>
    </location>
</feature>
<dbReference type="Proteomes" id="UP000015241">
    <property type="component" value="Unassembled WGS sequence"/>
</dbReference>
<dbReference type="EMBL" id="KE504135">
    <property type="protein sequence ID" value="EPT02563.1"/>
    <property type="molecule type" value="Genomic_DNA"/>
</dbReference>
<feature type="region of interest" description="Disordered" evidence="1">
    <location>
        <begin position="1"/>
        <end position="106"/>
    </location>
</feature>
<feature type="region of interest" description="Disordered" evidence="1">
    <location>
        <begin position="245"/>
        <end position="446"/>
    </location>
</feature>
<sequence length="588" mass="62575">MLGLMNFAGPPPDNAPAAVTAGEDEGSQLPIALDISSSDSAEENVNEGYAGADGENGDVGADGEPEGAKEHASGTAKPSRKDKGKGRATVVEDDDDAPAGFWSTKGSFVPKLDDVESISPEDLEDMRLKLLEERTQRAVHDEPAAAPPAQDGPAHDFDFDLRKVKGCSGVEMLRIAQANAMRAEKIRAIRYKREQLQRDTSFLIEEARCTKILKWVLHSKRLALERMMNMQMSIIRYRSNSVDGGNGGNDGGDDSGAGGSGASGGSSNDGADNGEEDRVVEHDTGENSQEDDERHENQGVSDKENGGVHEDREAPSTSKAAGKQVAPPVAAGQQAAQGMMRPLQRRPSISEAGPSTSQTAPTAPTLLPAWDADAPQSAKSGLDSSSDSDSSPSPVIPSTYPRSRSPFTPPPRTSVPMRRNMQSARRPLPELVLSPVARPPSVSPPRRVEAFPLAVLSRVGTARRVSLAGAFALDSHNEHLLFGGGLSSSQESISQCMPRARPQPAEGGAGRLRGVPVPERQRGKPANQARRNGAAEEELEWRDSGDDDHGAPDEEEPEPFYEYSGPYESAFAGYRGLRGTNIRAPSPS</sequence>
<keyword evidence="3" id="KW-1185">Reference proteome</keyword>
<accession>S8ED74</accession>
<feature type="compositionally biased region" description="Low complexity" evidence="1">
    <location>
        <begin position="377"/>
        <end position="406"/>
    </location>
</feature>
<feature type="compositionally biased region" description="Basic and acidic residues" evidence="1">
    <location>
        <begin position="541"/>
        <end position="552"/>
    </location>
</feature>
<evidence type="ECO:0000256" key="1">
    <source>
        <dbReference type="SAM" id="MobiDB-lite"/>
    </source>
</evidence>
<protein>
    <submittedName>
        <fullName evidence="2">Uncharacterized protein</fullName>
    </submittedName>
</protein>
<dbReference type="OrthoDB" id="10673345at2759"/>
<gene>
    <name evidence="2" type="ORF">FOMPIDRAFT_1015319</name>
</gene>
<feature type="compositionally biased region" description="Low complexity" evidence="1">
    <location>
        <begin position="324"/>
        <end position="338"/>
    </location>
</feature>